<gene>
    <name evidence="2" type="ORF">SIN_2091</name>
</gene>
<dbReference type="EMBL" id="AEDY01000144">
    <property type="protein sequence ID" value="EFO53229.1"/>
    <property type="molecule type" value="Genomic_DNA"/>
</dbReference>
<dbReference type="InterPro" id="IPR020843">
    <property type="entry name" value="ER"/>
</dbReference>
<feature type="domain" description="Enoyl reductase (ER)" evidence="1">
    <location>
        <begin position="4"/>
        <end position="184"/>
    </location>
</feature>
<dbReference type="SUPFAM" id="SSF50129">
    <property type="entry name" value="GroES-like"/>
    <property type="match status" value="1"/>
</dbReference>
<dbReference type="PANTHER" id="PTHR11695">
    <property type="entry name" value="ALCOHOL DEHYDROGENASE RELATED"/>
    <property type="match status" value="1"/>
</dbReference>
<organism evidence="2">
    <name type="scientific">Streptococcus infantis SK1302</name>
    <dbReference type="NCBI Taxonomy" id="871237"/>
    <lineage>
        <taxon>Bacteria</taxon>
        <taxon>Bacillati</taxon>
        <taxon>Bacillota</taxon>
        <taxon>Bacilli</taxon>
        <taxon>Lactobacillales</taxon>
        <taxon>Streptococcaceae</taxon>
        <taxon>Streptococcus</taxon>
    </lineage>
</organism>
<sequence length="195" mass="20616">MFFEFFDKIKNNQVVGLNQKSSLFPRGVARDFAGVITEIGEGVSRFSVGNKVFGTIISDPGLGTKRGALATEICVSESEIALKPDNIDMYHAATMGVASLTVGGAFRRIHLNSKDVVVISAASGGIGSIAVQYAVAKGATVIGIASKKNAEYLESLGAIPVSYEEDVQKSLLSVAPKPITKFLDCYGGDYVKLAF</sequence>
<evidence type="ECO:0000259" key="1">
    <source>
        <dbReference type="SMART" id="SM00829"/>
    </source>
</evidence>
<dbReference type="InterPro" id="IPR036291">
    <property type="entry name" value="NAD(P)-bd_dom_sf"/>
</dbReference>
<dbReference type="PANTHER" id="PTHR11695:SF647">
    <property type="entry name" value="ENOYL REDUCTASE (ER) DOMAIN-CONTAINING PROTEIN"/>
    <property type="match status" value="1"/>
</dbReference>
<dbReference type="InterPro" id="IPR013149">
    <property type="entry name" value="ADH-like_C"/>
</dbReference>
<proteinExistence type="predicted"/>
<reference evidence="2" key="1">
    <citation type="submission" date="2010-09" db="EMBL/GenBank/DDBJ databases">
        <authorList>
            <person name="Daugherty S.C."/>
            <person name="Kilian M."/>
            <person name="Tettelin H."/>
        </authorList>
    </citation>
    <scope>NUCLEOTIDE SEQUENCE [LARGE SCALE GENOMIC DNA]</scope>
    <source>
        <strain evidence="2">SK1302</strain>
    </source>
</reference>
<accession>A0ABN0B263</accession>
<dbReference type="Pfam" id="PF00107">
    <property type="entry name" value="ADH_zinc_N"/>
    <property type="match status" value="1"/>
</dbReference>
<dbReference type="SUPFAM" id="SSF51735">
    <property type="entry name" value="NAD(P)-binding Rossmann-fold domains"/>
    <property type="match status" value="1"/>
</dbReference>
<dbReference type="SMART" id="SM00829">
    <property type="entry name" value="PKS_ER"/>
    <property type="match status" value="1"/>
</dbReference>
<dbReference type="InterPro" id="IPR050700">
    <property type="entry name" value="YIM1/Zinc_Alcohol_DH_Fams"/>
</dbReference>
<protein>
    <recommendedName>
        <fullName evidence="1">Enoyl reductase (ER) domain-containing protein</fullName>
    </recommendedName>
</protein>
<name>A0ABN0B263_9STRE</name>
<dbReference type="InterPro" id="IPR011032">
    <property type="entry name" value="GroES-like_sf"/>
</dbReference>
<dbReference type="Gene3D" id="3.90.180.10">
    <property type="entry name" value="Medium-chain alcohol dehydrogenases, catalytic domain"/>
    <property type="match status" value="1"/>
</dbReference>
<dbReference type="Gene3D" id="3.40.50.720">
    <property type="entry name" value="NAD(P)-binding Rossmann-like Domain"/>
    <property type="match status" value="1"/>
</dbReference>
<comment type="caution">
    <text evidence="2">The sequence shown here is derived from an EMBL/GenBank/DDBJ whole genome shotgun (WGS) entry which is preliminary data.</text>
</comment>
<evidence type="ECO:0000313" key="2">
    <source>
        <dbReference type="EMBL" id="EFO53229.1"/>
    </source>
</evidence>